<evidence type="ECO:0000313" key="3">
    <source>
        <dbReference type="Proteomes" id="UP001595998"/>
    </source>
</evidence>
<keyword evidence="3" id="KW-1185">Reference proteome</keyword>
<evidence type="ECO:0000256" key="1">
    <source>
        <dbReference type="SAM" id="MobiDB-lite"/>
    </source>
</evidence>
<feature type="compositionally biased region" description="Low complexity" evidence="1">
    <location>
        <begin position="591"/>
        <end position="612"/>
    </location>
</feature>
<sequence>MSRRKLPQSRQGTPASRPASRRQLLRGALLSLGLLAGALGAAEARTVRIISADTLELRQVDGQELVIITGENVELRVDDDVVRARRVEFNRTRRTLTLVGTARYTTAKDGQDLRGENLVVDLGAEQITGEDVLISDAALEIRGSEVERIPGQLRATGSYFTTCARCGRTPNDFAFRAERLIVYPGDRLVAYRAQFLIVDVPVLFLPVLVLPLNDADRQPRLMIGRDAVDGNVVEADLPFSIGASTLGTTLLRYYENRSPSFGAGVALRSFAPLPFVDRVNLYTLANPRPRAADGTVQPGYDLDFDLSVRGRLPLSEAVRDLDYRLDVVRRDIGKSATDPTRGVTNVNFGARVEYPRFTAEFNYVDRFGPKATTAISPVLKEPEVIIDPKLYTNGTLSLDTRVSAGQYTGQSNPLSRSATEQGVNITTSRLEEQHDLSYSAQPWPGAELRLRNTFTGRYYGTGARTVDLLLSSELTQRFNVDNTLTFGARYLRREGTSPFAFDAISGRLLSAPVSISLSTVPVKDVQFGVSYTRDLFLEPKDQAPLGITLNINRLPLNLSASLQHNIDTGELQDFRYNVTLSDPNAATVKVTPAQPATATSPARPASTTRSSPWPFPNLSLNATGGYTRSAGLLPFRVSATVTGDLRSNYFTVYAVNDFKTRPLSEVGTTFSLSTTRDVVLNPITLAGRETFYLEPARMSGEFSVTWRNYRAATTHDLRLDPPAGATSSGTVTFSVGTVSGSATNWNLVYGGPYDLRRGGFTAPTLTATFRTTRPGQTLGLVAVVNVAGLDQKRTELVRVDADTSWQFGTRAALSGRVLYSRTRAGTYPDDKATDTLTFTPLQATVAIGGSDTEKPGAYLTGSLRQTFVWVDGVRQNPIPISPVIGLTIDRCCWALQAEADFGLRRYRLAVGLPGQSFYPLFDLTKDGFDIPLLP</sequence>
<dbReference type="PROSITE" id="PS51318">
    <property type="entry name" value="TAT"/>
    <property type="match status" value="1"/>
</dbReference>
<accession>A0ABV8XQ93</accession>
<comment type="caution">
    <text evidence="2">The sequence shown here is derived from an EMBL/GenBank/DDBJ whole genome shotgun (WGS) entry which is preliminary data.</text>
</comment>
<dbReference type="PANTHER" id="PTHR30189:SF1">
    <property type="entry name" value="LPS-ASSEMBLY PROTEIN LPTD"/>
    <property type="match status" value="1"/>
</dbReference>
<dbReference type="InterPro" id="IPR006311">
    <property type="entry name" value="TAT_signal"/>
</dbReference>
<protein>
    <recommendedName>
        <fullName evidence="4">LPS-assembly protein LptD</fullName>
    </recommendedName>
</protein>
<gene>
    <name evidence="2" type="ORF">ACFOZ9_15950</name>
</gene>
<name>A0ABV8XQ93_9DEIO</name>
<evidence type="ECO:0000313" key="2">
    <source>
        <dbReference type="EMBL" id="MFC4427711.1"/>
    </source>
</evidence>
<dbReference type="RefSeq" id="WP_380041471.1">
    <property type="nucleotide sequence ID" value="NZ_JBHSEH010000024.1"/>
</dbReference>
<dbReference type="InterPro" id="IPR050218">
    <property type="entry name" value="LptD"/>
</dbReference>
<dbReference type="EMBL" id="JBHSEH010000024">
    <property type="protein sequence ID" value="MFC4427711.1"/>
    <property type="molecule type" value="Genomic_DNA"/>
</dbReference>
<organism evidence="2 3">
    <name type="scientific">Deinococcus navajonensis</name>
    <dbReference type="NCBI Taxonomy" id="309884"/>
    <lineage>
        <taxon>Bacteria</taxon>
        <taxon>Thermotogati</taxon>
        <taxon>Deinococcota</taxon>
        <taxon>Deinococci</taxon>
        <taxon>Deinococcales</taxon>
        <taxon>Deinococcaceae</taxon>
        <taxon>Deinococcus</taxon>
    </lineage>
</organism>
<dbReference type="PANTHER" id="PTHR30189">
    <property type="entry name" value="LPS-ASSEMBLY PROTEIN"/>
    <property type="match status" value="1"/>
</dbReference>
<feature type="region of interest" description="Disordered" evidence="1">
    <location>
        <begin position="591"/>
        <end position="614"/>
    </location>
</feature>
<dbReference type="Proteomes" id="UP001595998">
    <property type="component" value="Unassembled WGS sequence"/>
</dbReference>
<evidence type="ECO:0008006" key="4">
    <source>
        <dbReference type="Google" id="ProtNLM"/>
    </source>
</evidence>
<reference evidence="3" key="1">
    <citation type="journal article" date="2019" name="Int. J. Syst. Evol. Microbiol.">
        <title>The Global Catalogue of Microorganisms (GCM) 10K type strain sequencing project: providing services to taxonomists for standard genome sequencing and annotation.</title>
        <authorList>
            <consortium name="The Broad Institute Genomics Platform"/>
            <consortium name="The Broad Institute Genome Sequencing Center for Infectious Disease"/>
            <person name="Wu L."/>
            <person name="Ma J."/>
        </authorList>
    </citation>
    <scope>NUCLEOTIDE SEQUENCE [LARGE SCALE GENOMIC DNA]</scope>
    <source>
        <strain evidence="3">CCUG 56029</strain>
    </source>
</reference>
<proteinExistence type="predicted"/>
<feature type="region of interest" description="Disordered" evidence="1">
    <location>
        <begin position="1"/>
        <end position="20"/>
    </location>
</feature>